<gene>
    <name evidence="1" type="primary">AVEN_8953_1</name>
    <name evidence="1" type="ORF">CDAR_100433</name>
</gene>
<evidence type="ECO:0000313" key="2">
    <source>
        <dbReference type="Proteomes" id="UP001054837"/>
    </source>
</evidence>
<name>A0AAV4X360_9ARAC</name>
<protein>
    <submittedName>
        <fullName evidence="1">Uncharacterized protein</fullName>
    </submittedName>
</protein>
<sequence length="240" mass="27084">MGTCFGCFTKKNMRNPSSRRKFFRIGKSQEFPLQYLFSFVYHLLPQDEEEFLELEQRAENAAQTPTSAKEGASEKTKPAKLTFKKANFGWLKNDNEMLSGALHHLKNMKSPADSVMPLLNRENSFADTCSNTGSQKWDQLSTGATPGSSVDLEWENEIGFNSSNFGATEELQWTVLTENTNNSYRSSPLSNSNGLEWDGDFTSVDVSEIVAETQRLTSELDDNSIQESTNNKIRDIENNY</sequence>
<evidence type="ECO:0000313" key="1">
    <source>
        <dbReference type="EMBL" id="GIY89098.1"/>
    </source>
</evidence>
<reference evidence="1 2" key="1">
    <citation type="submission" date="2021-06" db="EMBL/GenBank/DDBJ databases">
        <title>Caerostris darwini draft genome.</title>
        <authorList>
            <person name="Kono N."/>
            <person name="Arakawa K."/>
        </authorList>
    </citation>
    <scope>NUCLEOTIDE SEQUENCE [LARGE SCALE GENOMIC DNA]</scope>
</reference>
<dbReference type="Proteomes" id="UP001054837">
    <property type="component" value="Unassembled WGS sequence"/>
</dbReference>
<dbReference type="EMBL" id="BPLQ01015574">
    <property type="protein sequence ID" value="GIY89098.1"/>
    <property type="molecule type" value="Genomic_DNA"/>
</dbReference>
<accession>A0AAV4X360</accession>
<comment type="caution">
    <text evidence="1">The sequence shown here is derived from an EMBL/GenBank/DDBJ whole genome shotgun (WGS) entry which is preliminary data.</text>
</comment>
<organism evidence="1 2">
    <name type="scientific">Caerostris darwini</name>
    <dbReference type="NCBI Taxonomy" id="1538125"/>
    <lineage>
        <taxon>Eukaryota</taxon>
        <taxon>Metazoa</taxon>
        <taxon>Ecdysozoa</taxon>
        <taxon>Arthropoda</taxon>
        <taxon>Chelicerata</taxon>
        <taxon>Arachnida</taxon>
        <taxon>Araneae</taxon>
        <taxon>Araneomorphae</taxon>
        <taxon>Entelegynae</taxon>
        <taxon>Araneoidea</taxon>
        <taxon>Araneidae</taxon>
        <taxon>Caerostris</taxon>
    </lineage>
</organism>
<keyword evidence="2" id="KW-1185">Reference proteome</keyword>
<dbReference type="AlphaFoldDB" id="A0AAV4X360"/>
<proteinExistence type="predicted"/>